<accession>A0A9X4KGU1</accession>
<keyword evidence="3" id="KW-1185">Reference proteome</keyword>
<evidence type="ECO:0000313" key="3">
    <source>
        <dbReference type="Proteomes" id="UP001153387"/>
    </source>
</evidence>
<feature type="region of interest" description="Disordered" evidence="1">
    <location>
        <begin position="1"/>
        <end position="45"/>
    </location>
</feature>
<proteinExistence type="predicted"/>
<dbReference type="RefSeq" id="WP_277565772.1">
    <property type="nucleotide sequence ID" value="NZ_JAPDHZ010000003.1"/>
</dbReference>
<name>A0A9X4KGU1_9BACL</name>
<gene>
    <name evidence="2" type="ORF">OMP38_14530</name>
</gene>
<protein>
    <submittedName>
        <fullName evidence="2">Uncharacterized protein</fullName>
    </submittedName>
</protein>
<feature type="compositionally biased region" description="Basic and acidic residues" evidence="1">
    <location>
        <begin position="16"/>
        <end position="27"/>
    </location>
</feature>
<evidence type="ECO:0000313" key="2">
    <source>
        <dbReference type="EMBL" id="MDG0791933.1"/>
    </source>
</evidence>
<dbReference type="Proteomes" id="UP001153387">
    <property type="component" value="Unassembled WGS sequence"/>
</dbReference>
<evidence type="ECO:0000256" key="1">
    <source>
        <dbReference type="SAM" id="MobiDB-lite"/>
    </source>
</evidence>
<comment type="caution">
    <text evidence="2">The sequence shown here is derived from an EMBL/GenBank/DDBJ whole genome shotgun (WGS) entry which is preliminary data.</text>
</comment>
<sequence length="45" mass="5146">MSRVNKVTPIVSINRLRNEKQKREQEAKKRKSKQQPFDPGPGGIA</sequence>
<dbReference type="EMBL" id="JAPDHZ010000003">
    <property type="protein sequence ID" value="MDG0791933.1"/>
    <property type="molecule type" value="Genomic_DNA"/>
</dbReference>
<dbReference type="AlphaFoldDB" id="A0A9X4KGU1"/>
<organism evidence="2 3">
    <name type="scientific">Cohnella ginsengisoli</name>
    <dbReference type="NCBI Taxonomy" id="425004"/>
    <lineage>
        <taxon>Bacteria</taxon>
        <taxon>Bacillati</taxon>
        <taxon>Bacillota</taxon>
        <taxon>Bacilli</taxon>
        <taxon>Bacillales</taxon>
        <taxon>Paenibacillaceae</taxon>
        <taxon>Cohnella</taxon>
    </lineage>
</organism>
<reference evidence="2 3" key="1">
    <citation type="submission" date="2022-10" db="EMBL/GenBank/DDBJ databases">
        <title>Comparative genomic analysis of Cohnella hashimotonis sp. nov., isolated from the International Space Station.</title>
        <authorList>
            <person name="Simpson A."/>
            <person name="Venkateswaran K."/>
        </authorList>
    </citation>
    <scope>NUCLEOTIDE SEQUENCE [LARGE SCALE GENOMIC DNA]</scope>
    <source>
        <strain evidence="2 3">DSM 18997</strain>
    </source>
</reference>